<feature type="domain" description="OmpR/PhoB-type" evidence="4">
    <location>
        <begin position="185"/>
        <end position="282"/>
    </location>
</feature>
<dbReference type="SMART" id="SM00862">
    <property type="entry name" value="Trans_reg_C"/>
    <property type="match status" value="1"/>
</dbReference>
<proteinExistence type="predicted"/>
<gene>
    <name evidence="5" type="ORF">SAMN04488108_3042</name>
</gene>
<dbReference type="Proteomes" id="UP000184609">
    <property type="component" value="Unassembled WGS sequence"/>
</dbReference>
<feature type="DNA-binding region" description="OmpR/PhoB-type" evidence="2">
    <location>
        <begin position="185"/>
        <end position="282"/>
    </location>
</feature>
<evidence type="ECO:0000259" key="4">
    <source>
        <dbReference type="PROSITE" id="PS51755"/>
    </source>
</evidence>
<dbReference type="InterPro" id="IPR016032">
    <property type="entry name" value="Sig_transdc_resp-reg_C-effctor"/>
</dbReference>
<evidence type="ECO:0000313" key="5">
    <source>
        <dbReference type="EMBL" id="SHO63876.1"/>
    </source>
</evidence>
<dbReference type="InterPro" id="IPR001867">
    <property type="entry name" value="OmpR/PhoB-type_DNA-bd"/>
</dbReference>
<dbReference type="GO" id="GO:0000160">
    <property type="term" value="P:phosphorelay signal transduction system"/>
    <property type="evidence" value="ECO:0007669"/>
    <property type="project" value="InterPro"/>
</dbReference>
<keyword evidence="3" id="KW-0812">Transmembrane</keyword>
<dbReference type="AlphaFoldDB" id="A0A1M7ZGS6"/>
<accession>A0A1M7ZGS6</accession>
<evidence type="ECO:0000256" key="1">
    <source>
        <dbReference type="ARBA" id="ARBA00023125"/>
    </source>
</evidence>
<evidence type="ECO:0000256" key="3">
    <source>
        <dbReference type="SAM" id="Phobius"/>
    </source>
</evidence>
<dbReference type="CDD" id="cd00383">
    <property type="entry name" value="trans_reg_C"/>
    <property type="match status" value="1"/>
</dbReference>
<dbReference type="EMBL" id="FRXN01000004">
    <property type="protein sequence ID" value="SHO63876.1"/>
    <property type="molecule type" value="Genomic_DNA"/>
</dbReference>
<reference evidence="6" key="1">
    <citation type="submission" date="2016-12" db="EMBL/GenBank/DDBJ databases">
        <authorList>
            <person name="Varghese N."/>
            <person name="Submissions S."/>
        </authorList>
    </citation>
    <scope>NUCLEOTIDE SEQUENCE [LARGE SCALE GENOMIC DNA]</scope>
    <source>
        <strain evidence="6">DSM 25035</strain>
    </source>
</reference>
<keyword evidence="3" id="KW-1133">Transmembrane helix</keyword>
<evidence type="ECO:0000313" key="6">
    <source>
        <dbReference type="Proteomes" id="UP000184609"/>
    </source>
</evidence>
<dbReference type="OrthoDB" id="7556122at2"/>
<dbReference type="Pfam" id="PF00486">
    <property type="entry name" value="Trans_reg_C"/>
    <property type="match status" value="1"/>
</dbReference>
<dbReference type="InterPro" id="IPR036388">
    <property type="entry name" value="WH-like_DNA-bd_sf"/>
</dbReference>
<dbReference type="SUPFAM" id="SSF46894">
    <property type="entry name" value="C-terminal effector domain of the bipartite response regulators"/>
    <property type="match status" value="1"/>
</dbReference>
<sequence>MYQRIGALLLIVCVVGFLSLGATWRENDSSEERKVALRMLGHQLLLNQGDSSSIVLPVKEVQEGEFEISFEKKLTIKPYSVVQIASQLEKSNFLPSEYLIEIVECQNHEIAYSFQIKPSEEESLIPCCGRDLPKACYQVKVYFPENLNTNLASIFLLGIPALAFVFFVFKKPSEKRVSKDSKIDSGCLSIGQFMFYPDQLKLIHQEEEIILSIKECEILEVLISRPNHIVSREELSKKVWEDNGVFVGRSLDTFISKLRKKLKNDPKISISNMRGVGYKLEIKYDLASILKPRKFHL</sequence>
<keyword evidence="3" id="KW-0472">Membrane</keyword>
<dbReference type="Gene3D" id="1.10.10.10">
    <property type="entry name" value="Winged helix-like DNA-binding domain superfamily/Winged helix DNA-binding domain"/>
    <property type="match status" value="1"/>
</dbReference>
<evidence type="ECO:0000256" key="2">
    <source>
        <dbReference type="PROSITE-ProRule" id="PRU01091"/>
    </source>
</evidence>
<dbReference type="STRING" id="1073327.SAMN04488108_3042"/>
<protein>
    <submittedName>
        <fullName evidence="5">Transcriptional regulatory protein, C terminal</fullName>
    </submittedName>
</protein>
<organism evidence="5 6">
    <name type="scientific">Algoriphagus zhangzhouensis</name>
    <dbReference type="NCBI Taxonomy" id="1073327"/>
    <lineage>
        <taxon>Bacteria</taxon>
        <taxon>Pseudomonadati</taxon>
        <taxon>Bacteroidota</taxon>
        <taxon>Cytophagia</taxon>
        <taxon>Cytophagales</taxon>
        <taxon>Cyclobacteriaceae</taxon>
        <taxon>Algoriphagus</taxon>
    </lineage>
</organism>
<dbReference type="GO" id="GO:0006355">
    <property type="term" value="P:regulation of DNA-templated transcription"/>
    <property type="evidence" value="ECO:0007669"/>
    <property type="project" value="InterPro"/>
</dbReference>
<keyword evidence="1 2" id="KW-0238">DNA-binding</keyword>
<dbReference type="RefSeq" id="WP_073572671.1">
    <property type="nucleotide sequence ID" value="NZ_FRXN01000004.1"/>
</dbReference>
<keyword evidence="6" id="KW-1185">Reference proteome</keyword>
<dbReference type="PROSITE" id="PS51755">
    <property type="entry name" value="OMPR_PHOB"/>
    <property type="match status" value="1"/>
</dbReference>
<dbReference type="GO" id="GO:0003677">
    <property type="term" value="F:DNA binding"/>
    <property type="evidence" value="ECO:0007669"/>
    <property type="project" value="UniProtKB-UniRule"/>
</dbReference>
<name>A0A1M7ZGS6_9BACT</name>
<feature type="transmembrane region" description="Helical" evidence="3">
    <location>
        <begin position="151"/>
        <end position="169"/>
    </location>
</feature>